<sequence length="186" mass="22070">MNPERLNRKEFILYIAGELFMEKGFQATSTREIAEKSQIKQPNLYHHFKTKEDIYVAVLERLSLQVKDGLETIINQPHRDLEECLTEILTYLRNKHPANFTMMSHDMKFEISNEHHAQLYVLWRSAYLDPLETLFSRYLPQPHRFTPAELARHFYSVIAPFIQKDNRFNQEVSADNIIHLFVHGIL</sequence>
<dbReference type="PANTHER" id="PTHR43479:SF11">
    <property type="entry name" value="ACREF_ENVCD OPERON REPRESSOR-RELATED"/>
    <property type="match status" value="1"/>
</dbReference>
<name>A0A6I2GVT1_9LACT</name>
<keyword evidence="5" id="KW-1185">Reference proteome</keyword>
<keyword evidence="1 2" id="KW-0238">DNA-binding</keyword>
<dbReference type="AlphaFoldDB" id="A0A6I2GVT1"/>
<dbReference type="Gene3D" id="1.10.10.60">
    <property type="entry name" value="Homeodomain-like"/>
    <property type="match status" value="1"/>
</dbReference>
<dbReference type="PROSITE" id="PS50977">
    <property type="entry name" value="HTH_TETR_2"/>
    <property type="match status" value="1"/>
</dbReference>
<dbReference type="EMBL" id="WJQS01000001">
    <property type="protein sequence ID" value="MRI84443.1"/>
    <property type="molecule type" value="Genomic_DNA"/>
</dbReference>
<dbReference type="InterPro" id="IPR050624">
    <property type="entry name" value="HTH-type_Tx_Regulator"/>
</dbReference>
<evidence type="ECO:0000256" key="1">
    <source>
        <dbReference type="ARBA" id="ARBA00023125"/>
    </source>
</evidence>
<proteinExistence type="predicted"/>
<reference evidence="4 5" key="1">
    <citation type="submission" date="2019-11" db="EMBL/GenBank/DDBJ databases">
        <title>Characterisation of Fundicoccus ignavus gen. nov. sp. nov., a novel genus of the family Aerococcaceae isolated from bulk tank milk.</title>
        <authorList>
            <person name="Siebert A."/>
            <person name="Huptas C."/>
            <person name="Wenning M."/>
            <person name="Scherer S."/>
            <person name="Doll E.V."/>
        </authorList>
    </citation>
    <scope>NUCLEOTIDE SEQUENCE [LARGE SCALE GENOMIC DNA]</scope>
    <source>
        <strain evidence="4 5">WS4759</strain>
    </source>
</reference>
<dbReference type="Gene3D" id="1.10.357.10">
    <property type="entry name" value="Tetracycline Repressor, domain 2"/>
    <property type="match status" value="1"/>
</dbReference>
<dbReference type="RefSeq" id="WP_153862922.1">
    <property type="nucleotide sequence ID" value="NZ_WJQS01000001.1"/>
</dbReference>
<gene>
    <name evidence="4" type="ORF">GIY09_00815</name>
</gene>
<comment type="caution">
    <text evidence="4">The sequence shown here is derived from an EMBL/GenBank/DDBJ whole genome shotgun (WGS) entry which is preliminary data.</text>
</comment>
<evidence type="ECO:0000313" key="4">
    <source>
        <dbReference type="EMBL" id="MRI84443.1"/>
    </source>
</evidence>
<evidence type="ECO:0000256" key="2">
    <source>
        <dbReference type="PROSITE-ProRule" id="PRU00335"/>
    </source>
</evidence>
<organism evidence="4 5">
    <name type="scientific">Fundicoccus ignavus</name>
    <dbReference type="NCBI Taxonomy" id="2664442"/>
    <lineage>
        <taxon>Bacteria</taxon>
        <taxon>Bacillati</taxon>
        <taxon>Bacillota</taxon>
        <taxon>Bacilli</taxon>
        <taxon>Lactobacillales</taxon>
        <taxon>Aerococcaceae</taxon>
        <taxon>Fundicoccus</taxon>
    </lineage>
</organism>
<dbReference type="Pfam" id="PF00440">
    <property type="entry name" value="TetR_N"/>
    <property type="match status" value="1"/>
</dbReference>
<dbReference type="PRINTS" id="PR00455">
    <property type="entry name" value="HTHTETR"/>
</dbReference>
<dbReference type="Proteomes" id="UP000430975">
    <property type="component" value="Unassembled WGS sequence"/>
</dbReference>
<dbReference type="InterPro" id="IPR001647">
    <property type="entry name" value="HTH_TetR"/>
</dbReference>
<dbReference type="SUPFAM" id="SSF46689">
    <property type="entry name" value="Homeodomain-like"/>
    <property type="match status" value="1"/>
</dbReference>
<accession>A0A6I2GVT1</accession>
<dbReference type="GO" id="GO:0003677">
    <property type="term" value="F:DNA binding"/>
    <property type="evidence" value="ECO:0007669"/>
    <property type="project" value="UniProtKB-UniRule"/>
</dbReference>
<evidence type="ECO:0000259" key="3">
    <source>
        <dbReference type="PROSITE" id="PS50977"/>
    </source>
</evidence>
<protein>
    <submittedName>
        <fullName evidence="4">TetR family transcriptional regulator</fullName>
    </submittedName>
</protein>
<feature type="domain" description="HTH tetR-type" evidence="3">
    <location>
        <begin position="6"/>
        <end position="66"/>
    </location>
</feature>
<dbReference type="InterPro" id="IPR009057">
    <property type="entry name" value="Homeodomain-like_sf"/>
</dbReference>
<feature type="DNA-binding region" description="H-T-H motif" evidence="2">
    <location>
        <begin position="29"/>
        <end position="48"/>
    </location>
</feature>
<dbReference type="PANTHER" id="PTHR43479">
    <property type="entry name" value="ACREF/ENVCD OPERON REPRESSOR-RELATED"/>
    <property type="match status" value="1"/>
</dbReference>
<evidence type="ECO:0000313" key="5">
    <source>
        <dbReference type="Proteomes" id="UP000430975"/>
    </source>
</evidence>